<dbReference type="CDD" id="cd06577">
    <property type="entry name" value="PASTA_pknB"/>
    <property type="match status" value="2"/>
</dbReference>
<accession>A0A5J4L8P7</accession>
<dbReference type="AlphaFoldDB" id="A0A5J4L8P7"/>
<dbReference type="SMART" id="SM00740">
    <property type="entry name" value="PASTA"/>
    <property type="match status" value="2"/>
</dbReference>
<dbReference type="PROSITE" id="PS51178">
    <property type="entry name" value="PASTA"/>
    <property type="match status" value="2"/>
</dbReference>
<feature type="domain" description="PASTA" evidence="2">
    <location>
        <begin position="99"/>
        <end position="164"/>
    </location>
</feature>
<dbReference type="InterPro" id="IPR005543">
    <property type="entry name" value="PASTA_dom"/>
</dbReference>
<dbReference type="Pfam" id="PF03793">
    <property type="entry name" value="PASTA"/>
    <property type="match status" value="2"/>
</dbReference>
<name>A0A5J4L8P7_9ZZZZ</name>
<evidence type="ECO:0000313" key="3">
    <source>
        <dbReference type="EMBL" id="GER93906.1"/>
    </source>
</evidence>
<comment type="caution">
    <text evidence="3">The sequence shown here is derived from an EMBL/GenBank/DDBJ whole genome shotgun (WGS) entry which is preliminary data.</text>
</comment>
<feature type="transmembrane region" description="Helical" evidence="1">
    <location>
        <begin position="7"/>
        <end position="26"/>
    </location>
</feature>
<organism evidence="3">
    <name type="scientific">hot springs metagenome</name>
    <dbReference type="NCBI Taxonomy" id="433727"/>
    <lineage>
        <taxon>unclassified sequences</taxon>
        <taxon>metagenomes</taxon>
        <taxon>ecological metagenomes</taxon>
    </lineage>
</organism>
<gene>
    <name evidence="3" type="ORF">A45J_1664</name>
</gene>
<sequence>MNKLIKIPLYIIAIFAIGIISGHFTFKILSFSKTVMVPDLRGKGMVDANDLLRKKGLYIRLEGEDYDSYIPQGYIIRQDIPPNYAVKEGREIGVVLSKGPKIRYVPDIVGQPFDVSEGILKEKGIRIGRVLYVHSDKVPKNIVLAQRPETNEKGGDNFSVIVSLGNFEK</sequence>
<reference evidence="3" key="1">
    <citation type="submission" date="2019-10" db="EMBL/GenBank/DDBJ databases">
        <title>Metagenomic sequencing of thiosulfate-disproportionating enrichment culture.</title>
        <authorList>
            <person name="Umezawa K."/>
            <person name="Kojima H."/>
            <person name="Fukui M."/>
        </authorList>
    </citation>
    <scope>NUCLEOTIDE SEQUENCE</scope>
    <source>
        <strain evidence="3">45J</strain>
    </source>
</reference>
<keyword evidence="1" id="KW-1133">Transmembrane helix</keyword>
<keyword evidence="1" id="KW-0472">Membrane</keyword>
<dbReference type="SUPFAM" id="SSF54184">
    <property type="entry name" value="Penicillin-binding protein 2x (pbp-2x), c-terminal domain"/>
    <property type="match status" value="1"/>
</dbReference>
<dbReference type="Gene3D" id="3.30.10.20">
    <property type="match status" value="2"/>
</dbReference>
<feature type="domain" description="PASTA" evidence="2">
    <location>
        <begin position="33"/>
        <end position="98"/>
    </location>
</feature>
<proteinExistence type="predicted"/>
<dbReference type="EMBL" id="BLAB01000001">
    <property type="protein sequence ID" value="GER93906.1"/>
    <property type="molecule type" value="Genomic_DNA"/>
</dbReference>
<keyword evidence="1" id="KW-0812">Transmembrane</keyword>
<evidence type="ECO:0000259" key="2">
    <source>
        <dbReference type="PROSITE" id="PS51178"/>
    </source>
</evidence>
<protein>
    <submittedName>
        <fullName evidence="3">PASTA domain-containing protein</fullName>
    </submittedName>
</protein>
<evidence type="ECO:0000256" key="1">
    <source>
        <dbReference type="SAM" id="Phobius"/>
    </source>
</evidence>